<dbReference type="InterPro" id="IPR026510">
    <property type="entry name" value="PEX11C_met"/>
</dbReference>
<evidence type="ECO:0000256" key="2">
    <source>
        <dbReference type="ARBA" id="ARBA00023140"/>
    </source>
</evidence>
<dbReference type="PANTHER" id="PTHR20990">
    <property type="entry name" value="PEROXISOMAL BIOGENESIS FACTOR 11"/>
    <property type="match status" value="1"/>
</dbReference>
<dbReference type="GO" id="GO:0016559">
    <property type="term" value="P:peroxisome fission"/>
    <property type="evidence" value="ECO:0007669"/>
    <property type="project" value="InterPro"/>
</dbReference>
<protein>
    <recommendedName>
        <fullName evidence="7">Peroxisomal membrane protein 11C</fullName>
    </recommendedName>
</protein>
<sequence>MELLDHILKTHSGRDKGLRLINYSCLLLSSAIRNRKLSSKFVTIANEVSQCRTTLRLFDDLIMLRYSLAYGLGKEEPDLVLKWIGVINNIVDQIYYPVEHVAWAADKKLINIHSKSWWNACTILWGISLYLGIIRAFRYLRIQQQKRRKCLTLSEKENIYELFEILTIIQNCFDLCNAIHWLPKGFLWSQQLQQWQVGLFGVMSSVIILYKYLQTTK</sequence>
<evidence type="ECO:0000256" key="3">
    <source>
        <dbReference type="ARBA" id="ARBA00046271"/>
    </source>
</evidence>
<dbReference type="HOGENOM" id="CLU_100620_1_0_1"/>
<evidence type="ECO:0008006" key="7">
    <source>
        <dbReference type="Google" id="ProtNLM"/>
    </source>
</evidence>
<dbReference type="EMBL" id="JH431446">
    <property type="status" value="NOT_ANNOTATED_CDS"/>
    <property type="molecule type" value="Genomic_DNA"/>
</dbReference>
<feature type="transmembrane region" description="Helical" evidence="4">
    <location>
        <begin position="194"/>
        <end position="213"/>
    </location>
</feature>
<comment type="subcellular location">
    <subcellularLocation>
        <location evidence="3">Peroxisome membrane</location>
    </subcellularLocation>
</comment>
<reference evidence="6" key="1">
    <citation type="submission" date="2011-05" db="EMBL/GenBank/DDBJ databases">
        <authorList>
            <person name="Richards S.R."/>
            <person name="Qu J."/>
            <person name="Jiang H."/>
            <person name="Jhangiani S.N."/>
            <person name="Agravi P."/>
            <person name="Goodspeed R."/>
            <person name="Gross S."/>
            <person name="Mandapat C."/>
            <person name="Jackson L."/>
            <person name="Mathew T."/>
            <person name="Pu L."/>
            <person name="Thornton R."/>
            <person name="Saada N."/>
            <person name="Wilczek-Boney K.B."/>
            <person name="Lee S."/>
            <person name="Kovar C."/>
            <person name="Wu Y."/>
            <person name="Scherer S.E."/>
            <person name="Worley K.C."/>
            <person name="Muzny D.M."/>
            <person name="Gibbs R."/>
        </authorList>
    </citation>
    <scope>NUCLEOTIDE SEQUENCE</scope>
    <source>
        <strain evidence="6">Brora</strain>
    </source>
</reference>
<dbReference type="STRING" id="126957.T1ISQ4"/>
<proteinExistence type="predicted"/>
<dbReference type="InterPro" id="IPR008733">
    <property type="entry name" value="PEX11"/>
</dbReference>
<keyword evidence="4" id="KW-0812">Transmembrane</keyword>
<name>T1ISQ4_STRMM</name>
<dbReference type="AlphaFoldDB" id="T1ISQ4"/>
<evidence type="ECO:0000256" key="4">
    <source>
        <dbReference type="SAM" id="Phobius"/>
    </source>
</evidence>
<feature type="transmembrane region" description="Helical" evidence="4">
    <location>
        <begin position="117"/>
        <end position="137"/>
    </location>
</feature>
<dbReference type="eggNOG" id="KOG4186">
    <property type="taxonomic scope" value="Eukaryota"/>
</dbReference>
<evidence type="ECO:0000313" key="5">
    <source>
        <dbReference type="EnsemblMetazoa" id="SMAR004138-PA"/>
    </source>
</evidence>
<evidence type="ECO:0000313" key="6">
    <source>
        <dbReference type="Proteomes" id="UP000014500"/>
    </source>
</evidence>
<dbReference type="Proteomes" id="UP000014500">
    <property type="component" value="Unassembled WGS sequence"/>
</dbReference>
<evidence type="ECO:0000256" key="1">
    <source>
        <dbReference type="ARBA" id="ARBA00023136"/>
    </source>
</evidence>
<dbReference type="PANTHER" id="PTHR20990:SF1">
    <property type="entry name" value="PEROXISOMAL MEMBRANE PROTEIN 11C"/>
    <property type="match status" value="1"/>
</dbReference>
<keyword evidence="6" id="KW-1185">Reference proteome</keyword>
<dbReference type="EnsemblMetazoa" id="SMAR004138-RA">
    <property type="protein sequence ID" value="SMAR004138-PA"/>
    <property type="gene ID" value="SMAR004138"/>
</dbReference>
<feature type="transmembrane region" description="Helical" evidence="4">
    <location>
        <begin position="158"/>
        <end position="182"/>
    </location>
</feature>
<keyword evidence="2" id="KW-0576">Peroxisome</keyword>
<keyword evidence="1 4" id="KW-0472">Membrane</keyword>
<dbReference type="OMA" id="PIEKICW"/>
<dbReference type="PhylomeDB" id="T1ISQ4"/>
<organism evidence="5 6">
    <name type="scientific">Strigamia maritima</name>
    <name type="common">European centipede</name>
    <name type="synonym">Geophilus maritimus</name>
    <dbReference type="NCBI Taxonomy" id="126957"/>
    <lineage>
        <taxon>Eukaryota</taxon>
        <taxon>Metazoa</taxon>
        <taxon>Ecdysozoa</taxon>
        <taxon>Arthropoda</taxon>
        <taxon>Myriapoda</taxon>
        <taxon>Chilopoda</taxon>
        <taxon>Pleurostigmophora</taxon>
        <taxon>Geophilomorpha</taxon>
        <taxon>Linotaeniidae</taxon>
        <taxon>Strigamia</taxon>
    </lineage>
</organism>
<keyword evidence="4" id="KW-1133">Transmembrane helix</keyword>
<reference evidence="5" key="2">
    <citation type="submission" date="2015-02" db="UniProtKB">
        <authorList>
            <consortium name="EnsemblMetazoa"/>
        </authorList>
    </citation>
    <scope>IDENTIFICATION</scope>
</reference>
<accession>T1ISQ4</accession>
<dbReference type="GO" id="GO:0005778">
    <property type="term" value="C:peroxisomal membrane"/>
    <property type="evidence" value="ECO:0007669"/>
    <property type="project" value="UniProtKB-SubCell"/>
</dbReference>
<dbReference type="Pfam" id="PF05648">
    <property type="entry name" value="PEX11"/>
    <property type="match status" value="1"/>
</dbReference>